<feature type="region of interest" description="Disordered" evidence="1">
    <location>
        <begin position="317"/>
        <end position="364"/>
    </location>
</feature>
<proteinExistence type="predicted"/>
<gene>
    <name evidence="2" type="ORF">KP79_PYT07027</name>
</gene>
<dbReference type="EMBL" id="NEDP02004764">
    <property type="protein sequence ID" value="OWF44510.1"/>
    <property type="molecule type" value="Genomic_DNA"/>
</dbReference>
<feature type="compositionally biased region" description="Polar residues" evidence="1">
    <location>
        <begin position="339"/>
        <end position="364"/>
    </location>
</feature>
<evidence type="ECO:0000313" key="2">
    <source>
        <dbReference type="EMBL" id="OWF44510.1"/>
    </source>
</evidence>
<sequence>MDFGVWIPLTEDQADEVGDDITCRSLSSARESTTDVRALTPHVGSKSMENDAEVPLHRLRCLRGLGKAGFIPMGPKFQDVAIRYIPKPKYRWAVENYVKQGLDEHPGRKQVPFFLRRSKTVQVIQNKPFQRFFTQLDLNATPNPHTDRDRSEILSRRNKNKNDRRFSLSFVYKPAPYTGSLKKPNTDRPLLRRPTPLRTPPVQETDSQFKHFTKSLELKPKNFATSTEQDIFYNKNYPLLLDTHPEEEAAALPRKRTPTPEICFTPEMKRGMTITSRIQNLKTEIDTLDQETDGIDFRTVLRDDAFDPAVWPWNKGRSSYRIPSSSNEHLQRQRPKSPSPMSVSTLPKNRTPTSFSPGRSLSPY</sequence>
<dbReference type="Proteomes" id="UP000242188">
    <property type="component" value="Unassembled WGS sequence"/>
</dbReference>
<feature type="region of interest" description="Disordered" evidence="1">
    <location>
        <begin position="138"/>
        <end position="159"/>
    </location>
</feature>
<keyword evidence="3" id="KW-1185">Reference proteome</keyword>
<name>A0A210Q6Z2_MIZYE</name>
<feature type="region of interest" description="Disordered" evidence="1">
    <location>
        <begin position="177"/>
        <end position="208"/>
    </location>
</feature>
<dbReference type="OrthoDB" id="6145977at2759"/>
<comment type="caution">
    <text evidence="2">The sequence shown here is derived from an EMBL/GenBank/DDBJ whole genome shotgun (WGS) entry which is preliminary data.</text>
</comment>
<feature type="compositionally biased region" description="Basic and acidic residues" evidence="1">
    <location>
        <begin position="145"/>
        <end position="159"/>
    </location>
</feature>
<dbReference type="AlphaFoldDB" id="A0A210Q6Z2"/>
<evidence type="ECO:0000256" key="1">
    <source>
        <dbReference type="SAM" id="MobiDB-lite"/>
    </source>
</evidence>
<accession>A0A210Q6Z2</accession>
<evidence type="ECO:0000313" key="3">
    <source>
        <dbReference type="Proteomes" id="UP000242188"/>
    </source>
</evidence>
<organism evidence="2 3">
    <name type="scientific">Mizuhopecten yessoensis</name>
    <name type="common">Japanese scallop</name>
    <name type="synonym">Patinopecten yessoensis</name>
    <dbReference type="NCBI Taxonomy" id="6573"/>
    <lineage>
        <taxon>Eukaryota</taxon>
        <taxon>Metazoa</taxon>
        <taxon>Spiralia</taxon>
        <taxon>Lophotrochozoa</taxon>
        <taxon>Mollusca</taxon>
        <taxon>Bivalvia</taxon>
        <taxon>Autobranchia</taxon>
        <taxon>Pteriomorphia</taxon>
        <taxon>Pectinida</taxon>
        <taxon>Pectinoidea</taxon>
        <taxon>Pectinidae</taxon>
        <taxon>Mizuhopecten</taxon>
    </lineage>
</organism>
<reference evidence="2 3" key="1">
    <citation type="journal article" date="2017" name="Nat. Ecol. Evol.">
        <title>Scallop genome provides insights into evolution of bilaterian karyotype and development.</title>
        <authorList>
            <person name="Wang S."/>
            <person name="Zhang J."/>
            <person name="Jiao W."/>
            <person name="Li J."/>
            <person name="Xun X."/>
            <person name="Sun Y."/>
            <person name="Guo X."/>
            <person name="Huan P."/>
            <person name="Dong B."/>
            <person name="Zhang L."/>
            <person name="Hu X."/>
            <person name="Sun X."/>
            <person name="Wang J."/>
            <person name="Zhao C."/>
            <person name="Wang Y."/>
            <person name="Wang D."/>
            <person name="Huang X."/>
            <person name="Wang R."/>
            <person name="Lv J."/>
            <person name="Li Y."/>
            <person name="Zhang Z."/>
            <person name="Liu B."/>
            <person name="Lu W."/>
            <person name="Hui Y."/>
            <person name="Liang J."/>
            <person name="Zhou Z."/>
            <person name="Hou R."/>
            <person name="Li X."/>
            <person name="Liu Y."/>
            <person name="Li H."/>
            <person name="Ning X."/>
            <person name="Lin Y."/>
            <person name="Zhao L."/>
            <person name="Xing Q."/>
            <person name="Dou J."/>
            <person name="Li Y."/>
            <person name="Mao J."/>
            <person name="Guo H."/>
            <person name="Dou H."/>
            <person name="Li T."/>
            <person name="Mu C."/>
            <person name="Jiang W."/>
            <person name="Fu Q."/>
            <person name="Fu X."/>
            <person name="Miao Y."/>
            <person name="Liu J."/>
            <person name="Yu Q."/>
            <person name="Li R."/>
            <person name="Liao H."/>
            <person name="Li X."/>
            <person name="Kong Y."/>
            <person name="Jiang Z."/>
            <person name="Chourrout D."/>
            <person name="Li R."/>
            <person name="Bao Z."/>
        </authorList>
    </citation>
    <scope>NUCLEOTIDE SEQUENCE [LARGE SCALE GENOMIC DNA]</scope>
    <source>
        <strain evidence="2 3">PY_sf001</strain>
    </source>
</reference>
<protein>
    <submittedName>
        <fullName evidence="2">Uncharacterized protein</fullName>
    </submittedName>
</protein>